<keyword evidence="12" id="KW-0594">Phospholipid biosynthesis</keyword>
<name>A0A255YQN9_9PROT</name>
<evidence type="ECO:0000256" key="13">
    <source>
        <dbReference type="ARBA" id="ARBA00023264"/>
    </source>
</evidence>
<comment type="catalytic activity">
    <reaction evidence="1">
        <text>a CDP-1,2-diacyl-sn-glycerol + L-serine = a 1,2-diacyl-sn-glycero-3-phospho-L-serine + CMP + H(+)</text>
        <dbReference type="Rhea" id="RHEA:16913"/>
        <dbReference type="ChEBI" id="CHEBI:15378"/>
        <dbReference type="ChEBI" id="CHEBI:33384"/>
        <dbReference type="ChEBI" id="CHEBI:57262"/>
        <dbReference type="ChEBI" id="CHEBI:58332"/>
        <dbReference type="ChEBI" id="CHEBI:60377"/>
        <dbReference type="EC" id="2.7.8.8"/>
    </reaction>
</comment>
<dbReference type="PROSITE" id="PS00379">
    <property type="entry name" value="CDP_ALCOHOL_P_TRANSF"/>
    <property type="match status" value="1"/>
</dbReference>
<evidence type="ECO:0000256" key="12">
    <source>
        <dbReference type="ARBA" id="ARBA00023209"/>
    </source>
</evidence>
<dbReference type="Proteomes" id="UP000216998">
    <property type="component" value="Unassembled WGS sequence"/>
</dbReference>
<dbReference type="PANTHER" id="PTHR14269">
    <property type="entry name" value="CDP-DIACYLGLYCEROL--GLYCEROL-3-PHOSPHATE 3-PHOSPHATIDYLTRANSFERASE-RELATED"/>
    <property type="match status" value="1"/>
</dbReference>
<feature type="transmembrane region" description="Helical" evidence="16">
    <location>
        <begin position="187"/>
        <end position="208"/>
    </location>
</feature>
<evidence type="ECO:0000256" key="6">
    <source>
        <dbReference type="ARBA" id="ARBA00022516"/>
    </source>
</evidence>
<evidence type="ECO:0000256" key="7">
    <source>
        <dbReference type="ARBA" id="ARBA00022679"/>
    </source>
</evidence>
<dbReference type="EC" id="2.7.8.8" evidence="4"/>
<feature type="transmembrane region" description="Helical" evidence="16">
    <location>
        <begin position="151"/>
        <end position="175"/>
    </location>
</feature>
<keyword evidence="10" id="KW-0443">Lipid metabolism</keyword>
<dbReference type="EMBL" id="NOXU01000032">
    <property type="protein sequence ID" value="OYQ31542.1"/>
    <property type="molecule type" value="Genomic_DNA"/>
</dbReference>
<dbReference type="GO" id="GO:0008654">
    <property type="term" value="P:phospholipid biosynthetic process"/>
    <property type="evidence" value="ECO:0007669"/>
    <property type="project" value="UniProtKB-KW"/>
</dbReference>
<dbReference type="RefSeq" id="WP_094458224.1">
    <property type="nucleotide sequence ID" value="NZ_NOXU01000032.1"/>
</dbReference>
<dbReference type="AlphaFoldDB" id="A0A255YQN9"/>
<feature type="domain" description="CDP-alcohol phosphatidyltransferase C-terminal" evidence="17">
    <location>
        <begin position="218"/>
        <end position="254"/>
    </location>
</feature>
<organism evidence="18 19">
    <name type="scientific">Niveispirillum lacus</name>
    <dbReference type="NCBI Taxonomy" id="1981099"/>
    <lineage>
        <taxon>Bacteria</taxon>
        <taxon>Pseudomonadati</taxon>
        <taxon>Pseudomonadota</taxon>
        <taxon>Alphaproteobacteria</taxon>
        <taxon>Rhodospirillales</taxon>
        <taxon>Azospirillaceae</taxon>
        <taxon>Niveispirillum</taxon>
    </lineage>
</organism>
<gene>
    <name evidence="18" type="primary">pssA</name>
    <name evidence="18" type="ORF">CHU95_20585</name>
</gene>
<evidence type="ECO:0000313" key="18">
    <source>
        <dbReference type="EMBL" id="OYQ31542.1"/>
    </source>
</evidence>
<dbReference type="InterPro" id="IPR043130">
    <property type="entry name" value="CDP-OH_PTrfase_TM_dom"/>
</dbReference>
<evidence type="ECO:0000256" key="9">
    <source>
        <dbReference type="ARBA" id="ARBA00022989"/>
    </source>
</evidence>
<dbReference type="InterPro" id="IPR048254">
    <property type="entry name" value="CDP_ALCOHOL_P_TRANSF_CS"/>
</dbReference>
<keyword evidence="8 16" id="KW-0812">Transmembrane</keyword>
<evidence type="ECO:0000256" key="14">
    <source>
        <dbReference type="ARBA" id="ARBA00032361"/>
    </source>
</evidence>
<dbReference type="GO" id="GO:0016020">
    <property type="term" value="C:membrane"/>
    <property type="evidence" value="ECO:0007669"/>
    <property type="project" value="InterPro"/>
</dbReference>
<comment type="caution">
    <text evidence="18">The sequence shown here is derived from an EMBL/GenBank/DDBJ whole genome shotgun (WGS) entry which is preliminary data.</text>
</comment>
<keyword evidence="13" id="KW-1208">Phospholipid metabolism</keyword>
<dbReference type="InterPro" id="IPR004533">
    <property type="entry name" value="CDP-diaglyc--ser_O-PTrfase"/>
</dbReference>
<evidence type="ECO:0000256" key="4">
    <source>
        <dbReference type="ARBA" id="ARBA00013174"/>
    </source>
</evidence>
<proteinExistence type="inferred from homology"/>
<dbReference type="InterPro" id="IPR050324">
    <property type="entry name" value="CDP-alcohol_PTase-I"/>
</dbReference>
<dbReference type="InterPro" id="IPR000462">
    <property type="entry name" value="CDP-OH_P_trans"/>
</dbReference>
<evidence type="ECO:0000256" key="2">
    <source>
        <dbReference type="ARBA" id="ARBA00004127"/>
    </source>
</evidence>
<protein>
    <recommendedName>
        <fullName evidence="5">CDP-diacylglycerol--serine O-phosphatidyltransferase</fullName>
        <ecNumber evidence="4">2.7.8.8</ecNumber>
    </recommendedName>
    <alternativeName>
        <fullName evidence="14">Phosphatidylserine synthase</fullName>
    </alternativeName>
</protein>
<dbReference type="Pfam" id="PF01066">
    <property type="entry name" value="CDP-OH_P_transf"/>
    <property type="match status" value="1"/>
</dbReference>
<comment type="subcellular location">
    <subcellularLocation>
        <location evidence="2">Endomembrane system</location>
        <topology evidence="2">Multi-pass membrane protein</topology>
    </subcellularLocation>
</comment>
<reference evidence="18 19" key="1">
    <citation type="submission" date="2017-07" db="EMBL/GenBank/DDBJ databases">
        <title>Niveispirillum cyanobacteriorum sp. nov., isolated from cyanobacterial aggregates in a eutrophic lake.</title>
        <authorList>
            <person name="Cai H."/>
        </authorList>
    </citation>
    <scope>NUCLEOTIDE SEQUENCE [LARGE SCALE GENOMIC DNA]</scope>
    <source>
        <strain evidence="19">TH1-14</strain>
    </source>
</reference>
<evidence type="ECO:0000259" key="17">
    <source>
        <dbReference type="Pfam" id="PF08009"/>
    </source>
</evidence>
<dbReference type="PANTHER" id="PTHR14269:SF61">
    <property type="entry name" value="CDP-DIACYLGLYCEROL--SERINE O-PHOSPHATIDYLTRANSFERASE"/>
    <property type="match status" value="1"/>
</dbReference>
<dbReference type="GO" id="GO:0012505">
    <property type="term" value="C:endomembrane system"/>
    <property type="evidence" value="ECO:0007669"/>
    <property type="project" value="UniProtKB-SubCell"/>
</dbReference>
<evidence type="ECO:0000313" key="19">
    <source>
        <dbReference type="Proteomes" id="UP000216998"/>
    </source>
</evidence>
<evidence type="ECO:0000256" key="16">
    <source>
        <dbReference type="SAM" id="Phobius"/>
    </source>
</evidence>
<dbReference type="Pfam" id="PF08009">
    <property type="entry name" value="CDP-OH_P_tran_2"/>
    <property type="match status" value="1"/>
</dbReference>
<comment type="similarity">
    <text evidence="3 15">Belongs to the CDP-alcohol phosphatidyltransferase class-I family.</text>
</comment>
<evidence type="ECO:0000256" key="15">
    <source>
        <dbReference type="RuleBase" id="RU003750"/>
    </source>
</evidence>
<accession>A0A255YQN9</accession>
<dbReference type="OrthoDB" id="9777147at2"/>
<keyword evidence="7 15" id="KW-0808">Transferase</keyword>
<evidence type="ECO:0000256" key="8">
    <source>
        <dbReference type="ARBA" id="ARBA00022692"/>
    </source>
</evidence>
<evidence type="ECO:0000256" key="1">
    <source>
        <dbReference type="ARBA" id="ARBA00000287"/>
    </source>
</evidence>
<evidence type="ECO:0000256" key="3">
    <source>
        <dbReference type="ARBA" id="ARBA00010441"/>
    </source>
</evidence>
<dbReference type="GO" id="GO:0003882">
    <property type="term" value="F:CDP-diacylglycerol-serine O-phosphatidyltransferase activity"/>
    <property type="evidence" value="ECO:0007669"/>
    <property type="project" value="UniProtKB-EC"/>
</dbReference>
<sequence length="283" mass="30506">MSSEENPPRAGHHRHRVRRLRPPRLKGLSINKLLPNMLTMLNLASGMTAIRFAMEGKWQEAVIAIAVAAVFDMLDGRIARMLNAQSKFGEELDSLSDVVSFGVAPAMILYLWSLDDARTLGWMAALLMGVCAALRLARFNTMLGAAAEKPAFAYNYFTGVPAPAGAFLALLPLIATLEAGPGWFDSPWIVAPWTVAVAGLMISAVPTFSMKGLRIPQRYVVFVLLGVGAIAAALVSAPWMTLSVVGLAYIISIPFSARRYKELAEAAAILQEVPPTAEPDAKD</sequence>
<keyword evidence="11 16" id="KW-0472">Membrane</keyword>
<evidence type="ECO:0000256" key="10">
    <source>
        <dbReference type="ARBA" id="ARBA00023098"/>
    </source>
</evidence>
<dbReference type="Gene3D" id="1.20.120.1760">
    <property type="match status" value="1"/>
</dbReference>
<evidence type="ECO:0000256" key="5">
    <source>
        <dbReference type="ARBA" id="ARBA00017171"/>
    </source>
</evidence>
<dbReference type="InterPro" id="IPR012616">
    <property type="entry name" value="CDP-OH_P_trans_C"/>
</dbReference>
<feature type="transmembrane region" description="Helical" evidence="16">
    <location>
        <begin position="120"/>
        <end position="139"/>
    </location>
</feature>
<feature type="transmembrane region" description="Helical" evidence="16">
    <location>
        <begin position="220"/>
        <end position="251"/>
    </location>
</feature>
<dbReference type="NCBIfam" id="TIGR00473">
    <property type="entry name" value="pssA"/>
    <property type="match status" value="1"/>
</dbReference>
<evidence type="ECO:0000256" key="11">
    <source>
        <dbReference type="ARBA" id="ARBA00023136"/>
    </source>
</evidence>
<keyword evidence="19" id="KW-1185">Reference proteome</keyword>
<keyword evidence="6" id="KW-0444">Lipid biosynthesis</keyword>
<keyword evidence="9 16" id="KW-1133">Transmembrane helix</keyword>